<feature type="transmembrane region" description="Helical" evidence="1">
    <location>
        <begin position="37"/>
        <end position="61"/>
    </location>
</feature>
<comment type="caution">
    <text evidence="2">The sequence shown here is derived from an EMBL/GenBank/DDBJ whole genome shotgun (WGS) entry which is preliminary data.</text>
</comment>
<evidence type="ECO:0000313" key="3">
    <source>
        <dbReference type="Proteomes" id="UP000318864"/>
    </source>
</evidence>
<proteinExistence type="predicted"/>
<dbReference type="RefSeq" id="WP_141464567.1">
    <property type="nucleotide sequence ID" value="NZ_RBZW01000022.1"/>
</dbReference>
<keyword evidence="3" id="KW-1185">Reference proteome</keyword>
<evidence type="ECO:0000256" key="1">
    <source>
        <dbReference type="SAM" id="Phobius"/>
    </source>
</evidence>
<gene>
    <name evidence="2" type="ORF">D8Y22_10025</name>
</gene>
<protein>
    <submittedName>
        <fullName evidence="2">Uncharacterized protein</fullName>
    </submittedName>
</protein>
<evidence type="ECO:0000313" key="2">
    <source>
        <dbReference type="EMBL" id="THE65032.1"/>
    </source>
</evidence>
<dbReference type="Proteomes" id="UP000318864">
    <property type="component" value="Unassembled WGS sequence"/>
</dbReference>
<dbReference type="AlphaFoldDB" id="A0A4S3TLJ4"/>
<keyword evidence="1" id="KW-1133">Transmembrane helix</keyword>
<accession>A0A4S3TLJ4</accession>
<reference evidence="2 3" key="1">
    <citation type="submission" date="2018-10" db="EMBL/GenBank/DDBJ databases">
        <title>Natronolimnobius sp. XQ-INN 246 isolated from Inner Mongolia Autonomous Region of China.</title>
        <authorList>
            <person name="Xue Q."/>
        </authorList>
    </citation>
    <scope>NUCLEOTIDE SEQUENCE [LARGE SCALE GENOMIC DNA]</scope>
    <source>
        <strain evidence="2 3">XQ-INN 246</strain>
    </source>
</reference>
<dbReference type="EMBL" id="RBZW01000022">
    <property type="protein sequence ID" value="THE65032.1"/>
    <property type="molecule type" value="Genomic_DNA"/>
</dbReference>
<sequence>MAGDAIIPRTAIEWYMFGGILVVLNIVGLLLTGHTLIAAVGLGLVSGLTIALLVAVVAAVLRVVRE</sequence>
<name>A0A4S3TLJ4_9EURY</name>
<keyword evidence="1" id="KW-0472">Membrane</keyword>
<keyword evidence="1" id="KW-0812">Transmembrane</keyword>
<feature type="transmembrane region" description="Helical" evidence="1">
    <location>
        <begin position="12"/>
        <end position="31"/>
    </location>
</feature>
<organism evidence="2 3">
    <name type="scientific">Salinadaptatus halalkaliphilus</name>
    <dbReference type="NCBI Taxonomy" id="2419781"/>
    <lineage>
        <taxon>Archaea</taxon>
        <taxon>Methanobacteriati</taxon>
        <taxon>Methanobacteriota</taxon>
        <taxon>Stenosarchaea group</taxon>
        <taxon>Halobacteria</taxon>
        <taxon>Halobacteriales</taxon>
        <taxon>Natrialbaceae</taxon>
        <taxon>Salinadaptatus</taxon>
    </lineage>
</organism>